<dbReference type="AlphaFoldDB" id="A0A8H5M4E1"/>
<feature type="compositionally biased region" description="Polar residues" evidence="1">
    <location>
        <begin position="176"/>
        <end position="187"/>
    </location>
</feature>
<reference evidence="3 4" key="1">
    <citation type="journal article" date="2020" name="ISME J.">
        <title>Uncovering the hidden diversity of litter-decomposition mechanisms in mushroom-forming fungi.</title>
        <authorList>
            <person name="Floudas D."/>
            <person name="Bentzer J."/>
            <person name="Ahren D."/>
            <person name="Johansson T."/>
            <person name="Persson P."/>
            <person name="Tunlid A."/>
        </authorList>
    </citation>
    <scope>NUCLEOTIDE SEQUENCE [LARGE SCALE GENOMIC DNA]</scope>
    <source>
        <strain evidence="3 4">CBS 661.87</strain>
    </source>
</reference>
<keyword evidence="2" id="KW-1133">Transmembrane helix</keyword>
<evidence type="ECO:0000256" key="2">
    <source>
        <dbReference type="SAM" id="Phobius"/>
    </source>
</evidence>
<keyword evidence="2" id="KW-0472">Membrane</keyword>
<gene>
    <name evidence="3" type="ORF">D9615_004081</name>
</gene>
<evidence type="ECO:0000256" key="1">
    <source>
        <dbReference type="SAM" id="MobiDB-lite"/>
    </source>
</evidence>
<dbReference type="Gene3D" id="1.20.5.510">
    <property type="entry name" value="Single helix bin"/>
    <property type="match status" value="1"/>
</dbReference>
<feature type="compositionally biased region" description="Polar residues" evidence="1">
    <location>
        <begin position="54"/>
        <end position="67"/>
    </location>
</feature>
<keyword evidence="2" id="KW-0812">Transmembrane</keyword>
<evidence type="ECO:0000313" key="3">
    <source>
        <dbReference type="EMBL" id="KAF5380825.1"/>
    </source>
</evidence>
<protein>
    <submittedName>
        <fullName evidence="3">Uncharacterized protein</fullName>
    </submittedName>
</protein>
<feature type="region of interest" description="Disordered" evidence="1">
    <location>
        <begin position="176"/>
        <end position="203"/>
    </location>
</feature>
<feature type="region of interest" description="Disordered" evidence="1">
    <location>
        <begin position="51"/>
        <end position="83"/>
    </location>
</feature>
<dbReference type="EMBL" id="JAACJP010000012">
    <property type="protein sequence ID" value="KAF5380825.1"/>
    <property type="molecule type" value="Genomic_DNA"/>
</dbReference>
<dbReference type="OrthoDB" id="2526171at2759"/>
<accession>A0A8H5M4E1</accession>
<sequence>MPIAPQYIPESLSFRGSIPSGTKVPHYAYLNPTADDTFNVTTAMEALDAPESTALPQSTGGPGSSTRRPVPTASASSSGSSKAGAIAGGVVGGVVGLALILALLFWWTRRRRSRTAPSSEVNAFVPAHSPITSTPMSYNAAAPVFPTMPSPKLYDPSDPSTYPSTAATSGVFTSSSQALYPNTTGSTYLGPAQSGRYTGAPEL</sequence>
<proteinExistence type="predicted"/>
<feature type="compositionally biased region" description="Low complexity" evidence="1">
    <location>
        <begin position="73"/>
        <end position="83"/>
    </location>
</feature>
<comment type="caution">
    <text evidence="3">The sequence shown here is derived from an EMBL/GenBank/DDBJ whole genome shotgun (WGS) entry which is preliminary data.</text>
</comment>
<evidence type="ECO:0000313" key="4">
    <source>
        <dbReference type="Proteomes" id="UP000565441"/>
    </source>
</evidence>
<organism evidence="3 4">
    <name type="scientific">Tricholomella constricta</name>
    <dbReference type="NCBI Taxonomy" id="117010"/>
    <lineage>
        <taxon>Eukaryota</taxon>
        <taxon>Fungi</taxon>
        <taxon>Dikarya</taxon>
        <taxon>Basidiomycota</taxon>
        <taxon>Agaricomycotina</taxon>
        <taxon>Agaricomycetes</taxon>
        <taxon>Agaricomycetidae</taxon>
        <taxon>Agaricales</taxon>
        <taxon>Tricholomatineae</taxon>
        <taxon>Lyophyllaceae</taxon>
        <taxon>Tricholomella</taxon>
    </lineage>
</organism>
<keyword evidence="4" id="KW-1185">Reference proteome</keyword>
<feature type="transmembrane region" description="Helical" evidence="2">
    <location>
        <begin position="85"/>
        <end position="107"/>
    </location>
</feature>
<dbReference type="Proteomes" id="UP000565441">
    <property type="component" value="Unassembled WGS sequence"/>
</dbReference>
<name>A0A8H5M4E1_9AGAR</name>